<dbReference type="GO" id="GO:0008270">
    <property type="term" value="F:zinc ion binding"/>
    <property type="evidence" value="ECO:0007669"/>
    <property type="project" value="UniProtKB-KW"/>
</dbReference>
<keyword evidence="1" id="KW-0479">Metal-binding</keyword>
<feature type="domain" description="MYND-type" evidence="5">
    <location>
        <begin position="393"/>
        <end position="431"/>
    </location>
</feature>
<keyword evidence="3" id="KW-0862">Zinc</keyword>
<evidence type="ECO:0000313" key="6">
    <source>
        <dbReference type="EMBL" id="RDB16410.1"/>
    </source>
</evidence>
<dbReference type="InParanoid" id="A0A369J5H1"/>
<protein>
    <recommendedName>
        <fullName evidence="5">MYND-type domain-containing protein</fullName>
    </recommendedName>
</protein>
<dbReference type="STRING" id="39966.A0A369J5H1"/>
<dbReference type="InterPro" id="IPR002893">
    <property type="entry name" value="Znf_MYND"/>
</dbReference>
<dbReference type="SUPFAM" id="SSF144232">
    <property type="entry name" value="HIT/MYND zinc finger-like"/>
    <property type="match status" value="1"/>
</dbReference>
<keyword evidence="7" id="KW-1185">Reference proteome</keyword>
<evidence type="ECO:0000256" key="1">
    <source>
        <dbReference type="ARBA" id="ARBA00022723"/>
    </source>
</evidence>
<dbReference type="OrthoDB" id="2951111at2759"/>
<dbReference type="PROSITE" id="PS50865">
    <property type="entry name" value="ZF_MYND_2"/>
    <property type="match status" value="1"/>
</dbReference>
<dbReference type="Gene3D" id="6.10.140.2220">
    <property type="match status" value="1"/>
</dbReference>
<proteinExistence type="predicted"/>
<evidence type="ECO:0000256" key="4">
    <source>
        <dbReference type="PROSITE-ProRule" id="PRU00134"/>
    </source>
</evidence>
<evidence type="ECO:0000259" key="5">
    <source>
        <dbReference type="PROSITE" id="PS50865"/>
    </source>
</evidence>
<gene>
    <name evidence="6" type="ORF">Hypma_002777</name>
</gene>
<evidence type="ECO:0000313" key="7">
    <source>
        <dbReference type="Proteomes" id="UP000076154"/>
    </source>
</evidence>
<dbReference type="EMBL" id="LUEZ02000124">
    <property type="protein sequence ID" value="RDB16410.1"/>
    <property type="molecule type" value="Genomic_DNA"/>
</dbReference>
<dbReference type="AlphaFoldDB" id="A0A369J5H1"/>
<dbReference type="Proteomes" id="UP000076154">
    <property type="component" value="Unassembled WGS sequence"/>
</dbReference>
<keyword evidence="2 4" id="KW-0863">Zinc-finger</keyword>
<evidence type="ECO:0000256" key="3">
    <source>
        <dbReference type="ARBA" id="ARBA00022833"/>
    </source>
</evidence>
<name>A0A369J5H1_HYPMA</name>
<dbReference type="Pfam" id="PF01753">
    <property type="entry name" value="zf-MYND"/>
    <property type="match status" value="1"/>
</dbReference>
<accession>A0A369J5H1</accession>
<sequence length="638" mass="71081">MSDRVKEPKQLQDNFKNFFGQARRIGTLRQLITEKTRQIPGSMSAVSLANINADIVLALTKMGIYLERDKANLARMTMAEQNERLQAAFDRAIENCCIYPLLFSKRELVASGGKLVISDRPEWEGWRENKRATAMKEMSPMRSIGSRDMSALVRILGNHSLWAPFRMGRYSVTESALIQGASVRHKADVPEMETLTMRLLTFCTMLDSLGTTYPGAFWALTSIPAKHNGDNIHLPIPPARSAVLAIQPLGAFQIDLPQDIDDSRNETGEPEMKSAGYVGNKNRRAIPVIMVRYATSLPGLGTAKAVKSLVDHCGMPTQDAGNAYMTPVQHSLLSRLLHSNSRRLASSEIKQYQEKVPKYIRKETGISFISPIYCPSNDIADRIEIGRKHQLSCAVCREEDVKLFYCSACSGIAYCSAEHQSADWASHKVECRSSHVNKQSQAHCEDPSDPLSRIVKVTLPLQPSMSGIGFGSGFVNYENPMERVKPPSKSSKRSQCPKTIYAHGERFLVRVRWGGHADTMFGVKEEERASLNGPFRAPDPKFQGILDLHMSVLHVVDRPASFGILLQKKTGLVRSTCVVSVGNQPLLSEDNTVIFDAMVEIIKRSKEGKAECGYFWARRKGDCIEVYLDDIPDQGLGW</sequence>
<reference evidence="6" key="1">
    <citation type="submission" date="2018-04" db="EMBL/GenBank/DDBJ databases">
        <title>Whole genome sequencing of Hypsizygus marmoreus.</title>
        <authorList>
            <person name="Choi I.-G."/>
            <person name="Min B."/>
            <person name="Kim J.-G."/>
            <person name="Kim S."/>
            <person name="Oh Y.-L."/>
            <person name="Kong W.-S."/>
            <person name="Park H."/>
            <person name="Jeong J."/>
            <person name="Song E.-S."/>
        </authorList>
    </citation>
    <scope>NUCLEOTIDE SEQUENCE [LARGE SCALE GENOMIC DNA]</scope>
    <source>
        <strain evidence="6">51987-8</strain>
    </source>
</reference>
<evidence type="ECO:0000256" key="2">
    <source>
        <dbReference type="ARBA" id="ARBA00022771"/>
    </source>
</evidence>
<comment type="caution">
    <text evidence="6">The sequence shown here is derived from an EMBL/GenBank/DDBJ whole genome shotgun (WGS) entry which is preliminary data.</text>
</comment>
<organism evidence="6 7">
    <name type="scientific">Hypsizygus marmoreus</name>
    <name type="common">White beech mushroom</name>
    <name type="synonym">Agaricus marmoreus</name>
    <dbReference type="NCBI Taxonomy" id="39966"/>
    <lineage>
        <taxon>Eukaryota</taxon>
        <taxon>Fungi</taxon>
        <taxon>Dikarya</taxon>
        <taxon>Basidiomycota</taxon>
        <taxon>Agaricomycotina</taxon>
        <taxon>Agaricomycetes</taxon>
        <taxon>Agaricomycetidae</taxon>
        <taxon>Agaricales</taxon>
        <taxon>Tricholomatineae</taxon>
        <taxon>Lyophyllaceae</taxon>
        <taxon>Hypsizygus</taxon>
    </lineage>
</organism>